<dbReference type="GO" id="GO:0004523">
    <property type="term" value="F:RNA-DNA hybrid ribonuclease activity"/>
    <property type="evidence" value="ECO:0007669"/>
    <property type="project" value="InterPro"/>
</dbReference>
<dbReference type="GO" id="GO:0003676">
    <property type="term" value="F:nucleic acid binding"/>
    <property type="evidence" value="ECO:0007669"/>
    <property type="project" value="InterPro"/>
</dbReference>
<protein>
    <submittedName>
        <fullName evidence="2">Ribonuclease H</fullName>
    </submittedName>
</protein>
<dbReference type="CDD" id="cd06222">
    <property type="entry name" value="RNase_H_like"/>
    <property type="match status" value="1"/>
</dbReference>
<evidence type="ECO:0000259" key="1">
    <source>
        <dbReference type="Pfam" id="PF13456"/>
    </source>
</evidence>
<sequence>MWFFRNQVVFQQKIPTPPDIAIAALDIVHEFNLAVPKKSKQRQQHAASEPAATLCSHLIQVDAGCFPDGYTTFGCVIKDCSGMISFSACRKENLLVDPLLAEALAIRWCLQVAKDQNLKEVIIQSDALVVVECIRGSNSIACIELIVTDCKLLMSTFSSVSINYVCRDLNVLAHRLVGYAMQVGCKSWLGYAFPLEDSSVICNSSVI</sequence>
<dbReference type="PANTHER" id="PTHR47723:SF21">
    <property type="entry name" value="POLYNUCLEOTIDYL TRANSFERASE, RIBONUCLEASE H-LIKE SUPERFAMILY PROTEIN"/>
    <property type="match status" value="1"/>
</dbReference>
<dbReference type="InterPro" id="IPR012337">
    <property type="entry name" value="RNaseH-like_sf"/>
</dbReference>
<dbReference type="EMBL" id="ASHM01000566">
    <property type="protein sequence ID" value="PNY04967.1"/>
    <property type="molecule type" value="Genomic_DNA"/>
</dbReference>
<dbReference type="InterPro" id="IPR044730">
    <property type="entry name" value="RNase_H-like_dom_plant"/>
</dbReference>
<dbReference type="InterPro" id="IPR002156">
    <property type="entry name" value="RNaseH_domain"/>
</dbReference>
<reference evidence="2 3" key="2">
    <citation type="journal article" date="2017" name="Front. Plant Sci.">
        <title>Gene Classification and Mining of Molecular Markers Useful in Red Clover (Trifolium pratense) Breeding.</title>
        <authorList>
            <person name="Istvanek J."/>
            <person name="Dluhosova J."/>
            <person name="Dluhos P."/>
            <person name="Patkova L."/>
            <person name="Nedelnik J."/>
            <person name="Repkova J."/>
        </authorList>
    </citation>
    <scope>NUCLEOTIDE SEQUENCE [LARGE SCALE GENOMIC DNA]</scope>
    <source>
        <strain evidence="3">cv. Tatra</strain>
        <tissue evidence="2">Young leaves</tissue>
    </source>
</reference>
<dbReference type="Proteomes" id="UP000236291">
    <property type="component" value="Unassembled WGS sequence"/>
</dbReference>
<proteinExistence type="predicted"/>
<evidence type="ECO:0000313" key="3">
    <source>
        <dbReference type="Proteomes" id="UP000236291"/>
    </source>
</evidence>
<feature type="domain" description="RNase H type-1" evidence="1">
    <location>
        <begin position="67"/>
        <end position="177"/>
    </location>
</feature>
<dbReference type="Pfam" id="PF13456">
    <property type="entry name" value="RVT_3"/>
    <property type="match status" value="1"/>
</dbReference>
<reference evidence="2 3" key="1">
    <citation type="journal article" date="2014" name="Am. J. Bot.">
        <title>Genome assembly and annotation for red clover (Trifolium pratense; Fabaceae).</title>
        <authorList>
            <person name="Istvanek J."/>
            <person name="Jaros M."/>
            <person name="Krenek A."/>
            <person name="Repkova J."/>
        </authorList>
    </citation>
    <scope>NUCLEOTIDE SEQUENCE [LARGE SCALE GENOMIC DNA]</scope>
    <source>
        <strain evidence="3">cv. Tatra</strain>
        <tissue evidence="2">Young leaves</tissue>
    </source>
</reference>
<dbReference type="Gene3D" id="3.30.420.10">
    <property type="entry name" value="Ribonuclease H-like superfamily/Ribonuclease H"/>
    <property type="match status" value="1"/>
</dbReference>
<gene>
    <name evidence="2" type="ORF">L195_g001400</name>
</gene>
<dbReference type="SUPFAM" id="SSF53098">
    <property type="entry name" value="Ribonuclease H-like"/>
    <property type="match status" value="1"/>
</dbReference>
<accession>A0A2K3NPL1</accession>
<organism evidence="2 3">
    <name type="scientific">Trifolium pratense</name>
    <name type="common">Red clover</name>
    <dbReference type="NCBI Taxonomy" id="57577"/>
    <lineage>
        <taxon>Eukaryota</taxon>
        <taxon>Viridiplantae</taxon>
        <taxon>Streptophyta</taxon>
        <taxon>Embryophyta</taxon>
        <taxon>Tracheophyta</taxon>
        <taxon>Spermatophyta</taxon>
        <taxon>Magnoliopsida</taxon>
        <taxon>eudicotyledons</taxon>
        <taxon>Gunneridae</taxon>
        <taxon>Pentapetalae</taxon>
        <taxon>rosids</taxon>
        <taxon>fabids</taxon>
        <taxon>Fabales</taxon>
        <taxon>Fabaceae</taxon>
        <taxon>Papilionoideae</taxon>
        <taxon>50 kb inversion clade</taxon>
        <taxon>NPAAA clade</taxon>
        <taxon>Hologalegina</taxon>
        <taxon>IRL clade</taxon>
        <taxon>Trifolieae</taxon>
        <taxon>Trifolium</taxon>
    </lineage>
</organism>
<evidence type="ECO:0000313" key="2">
    <source>
        <dbReference type="EMBL" id="PNY04967.1"/>
    </source>
</evidence>
<dbReference type="STRING" id="57577.A0A2K3NPL1"/>
<comment type="caution">
    <text evidence="2">The sequence shown here is derived from an EMBL/GenBank/DDBJ whole genome shotgun (WGS) entry which is preliminary data.</text>
</comment>
<dbReference type="PANTHER" id="PTHR47723">
    <property type="entry name" value="OS05G0353850 PROTEIN"/>
    <property type="match status" value="1"/>
</dbReference>
<dbReference type="InterPro" id="IPR053151">
    <property type="entry name" value="RNase_H-like"/>
</dbReference>
<dbReference type="InterPro" id="IPR036397">
    <property type="entry name" value="RNaseH_sf"/>
</dbReference>
<dbReference type="AlphaFoldDB" id="A0A2K3NPL1"/>
<name>A0A2K3NPL1_TRIPR</name>